<dbReference type="InterPro" id="IPR003961">
    <property type="entry name" value="FN3_dom"/>
</dbReference>
<dbReference type="GO" id="GO:0016787">
    <property type="term" value="F:hydrolase activity"/>
    <property type="evidence" value="ECO:0007669"/>
    <property type="project" value="InterPro"/>
</dbReference>
<dbReference type="eggNOG" id="COG4099">
    <property type="taxonomic scope" value="Bacteria"/>
</dbReference>
<keyword evidence="1" id="KW-0732">Signal</keyword>
<proteinExistence type="predicted"/>
<reference evidence="4 5" key="1">
    <citation type="journal article" date="2013" name="Genome Announc.">
        <title>Draft Genome Sequence of Cesiribacter andamanensis Strain AMV16T, Isolated from a Soil Sample from a Mud Volcano in the Andaman Islands, India.</title>
        <authorList>
            <person name="Shivaji S."/>
            <person name="Ara S."/>
            <person name="Begum Z."/>
            <person name="Srinivas T.N."/>
            <person name="Singh A."/>
            <person name="Kumar Pinnaka A."/>
        </authorList>
    </citation>
    <scope>NUCLEOTIDE SEQUENCE [LARGE SCALE GENOMIC DNA]</scope>
    <source>
        <strain evidence="4 5">AMV16</strain>
    </source>
</reference>
<sequence length="594" mass="63304">MYYQNYYIEFCAILRLHDPSDNLPNFIIEPPAVKGAIFSTSLRLYPRSTIMKTNKLVHHVRVVLTSMLVLLAGSTIVSAQGTHTARAKGTTSSPYGYYEYLPVDYGTSSASFPVIIFLHGNGETGNGGSDLYELLKHGLPKVIKNGRHLPMLVLSPQTSSGWSNSTVNEFIEFAKKKYRINPDKVYMTGLSLGGIATFSFAANYPHQLAAIVPISGRGSASEVSKYSASVKLWAFHGTSDNVIHYDGSKLPVEAYNKTSPPVAAKLTLYSGVTHDAWSRTYDGSAGHDIYSWMLQYTRGSSKTTTTTTTTSGPTAPSSLSATVSSSSSVKLTWKDNSSNESEFEIYMSTGNNSSYSLRAKAGSNSTSYTVGSLSSGQTYYFKIRAKNSSGTSSYSNEVSAKPGSSTSNKAPVVSAGSDKSITLPSSSLTLSGSASDSDGSIASVSWSKISGPSASLSNTSSLSLGLSNLLEGTYTFRLTAKDNAGATASDDVTVVVKGATTSTSTLAAPSNLYATADKSTVAKLSWKDNSSDESEFEIYMSAGNNSSWSLRAKSGANSTGYTVTNLVAGQTYYFRIRIKNSSGKYSDYSNVDQP</sequence>
<comment type="caution">
    <text evidence="4">The sequence shown here is derived from an EMBL/GenBank/DDBJ whole genome shotgun (WGS) entry which is preliminary data.</text>
</comment>
<dbReference type="CDD" id="cd00063">
    <property type="entry name" value="FN3"/>
    <property type="match status" value="2"/>
</dbReference>
<dbReference type="Gene3D" id="3.40.50.1820">
    <property type="entry name" value="alpha/beta hydrolase"/>
    <property type="match status" value="1"/>
</dbReference>
<dbReference type="AlphaFoldDB" id="M7N733"/>
<dbReference type="InterPro" id="IPR036116">
    <property type="entry name" value="FN3_sf"/>
</dbReference>
<dbReference type="PROSITE" id="PS50853">
    <property type="entry name" value="FN3"/>
    <property type="match status" value="2"/>
</dbReference>
<organism evidence="4 5">
    <name type="scientific">Cesiribacter andamanensis AMV16</name>
    <dbReference type="NCBI Taxonomy" id="1279009"/>
    <lineage>
        <taxon>Bacteria</taxon>
        <taxon>Pseudomonadati</taxon>
        <taxon>Bacteroidota</taxon>
        <taxon>Cytophagia</taxon>
        <taxon>Cytophagales</taxon>
        <taxon>Cesiribacteraceae</taxon>
        <taxon>Cesiribacter</taxon>
    </lineage>
</organism>
<dbReference type="InterPro" id="IPR050955">
    <property type="entry name" value="Plant_Biomass_Hydrol_Est"/>
</dbReference>
<dbReference type="InterPro" id="IPR035986">
    <property type="entry name" value="PKD_dom_sf"/>
</dbReference>
<dbReference type="Proteomes" id="UP000011910">
    <property type="component" value="Unassembled WGS sequence"/>
</dbReference>
<dbReference type="STRING" id="1279009.ADICEAN_01840"/>
<evidence type="ECO:0000256" key="1">
    <source>
        <dbReference type="ARBA" id="ARBA00022729"/>
    </source>
</evidence>
<dbReference type="SMART" id="SM00089">
    <property type="entry name" value="PKD"/>
    <property type="match status" value="1"/>
</dbReference>
<feature type="compositionally biased region" description="Polar residues" evidence="2">
    <location>
        <begin position="388"/>
        <end position="409"/>
    </location>
</feature>
<dbReference type="Pfam" id="PF00041">
    <property type="entry name" value="fn3"/>
    <property type="match status" value="2"/>
</dbReference>
<dbReference type="EMBL" id="AODQ01000037">
    <property type="protein sequence ID" value="EMR03046.1"/>
    <property type="molecule type" value="Genomic_DNA"/>
</dbReference>
<feature type="region of interest" description="Disordered" evidence="2">
    <location>
        <begin position="388"/>
        <end position="418"/>
    </location>
</feature>
<name>M7N733_9BACT</name>
<dbReference type="InterPro" id="IPR029058">
    <property type="entry name" value="AB_hydrolase_fold"/>
</dbReference>
<dbReference type="Pfam" id="PF22352">
    <property type="entry name" value="K319L-like_PKD"/>
    <property type="match status" value="1"/>
</dbReference>
<feature type="region of interest" description="Disordered" evidence="2">
    <location>
        <begin position="302"/>
        <end position="321"/>
    </location>
</feature>
<dbReference type="SUPFAM" id="SSF49265">
    <property type="entry name" value="Fibronectin type III"/>
    <property type="match status" value="2"/>
</dbReference>
<evidence type="ECO:0000259" key="3">
    <source>
        <dbReference type="PROSITE" id="PS50853"/>
    </source>
</evidence>
<dbReference type="InterPro" id="IPR013783">
    <property type="entry name" value="Ig-like_fold"/>
</dbReference>
<dbReference type="SMART" id="SM00060">
    <property type="entry name" value="FN3"/>
    <property type="match status" value="3"/>
</dbReference>
<accession>M7N733</accession>
<evidence type="ECO:0000313" key="5">
    <source>
        <dbReference type="Proteomes" id="UP000011910"/>
    </source>
</evidence>
<gene>
    <name evidence="4" type="ORF">ADICEAN_01840</name>
</gene>
<dbReference type="eggNOG" id="COG4733">
    <property type="taxonomic scope" value="Bacteria"/>
</dbReference>
<dbReference type="SUPFAM" id="SSF49299">
    <property type="entry name" value="PKD domain"/>
    <property type="match status" value="1"/>
</dbReference>
<evidence type="ECO:0000313" key="4">
    <source>
        <dbReference type="EMBL" id="EMR03046.1"/>
    </source>
</evidence>
<feature type="domain" description="Fibronectin type-III" evidence="3">
    <location>
        <begin position="315"/>
        <end position="405"/>
    </location>
</feature>
<dbReference type="InterPro" id="IPR003140">
    <property type="entry name" value="PLipase/COase/thioEstase"/>
</dbReference>
<protein>
    <submittedName>
        <fullName evidence="4">Poly(3-hydroxybutyrate) depolymerase</fullName>
    </submittedName>
</protein>
<evidence type="ECO:0000256" key="2">
    <source>
        <dbReference type="SAM" id="MobiDB-lite"/>
    </source>
</evidence>
<dbReference type="Pfam" id="PF02230">
    <property type="entry name" value="Abhydrolase_2"/>
    <property type="match status" value="1"/>
</dbReference>
<dbReference type="Gene3D" id="2.60.40.10">
    <property type="entry name" value="Immunoglobulins"/>
    <property type="match status" value="3"/>
</dbReference>
<dbReference type="PANTHER" id="PTHR43037:SF1">
    <property type="entry name" value="BLL1128 PROTEIN"/>
    <property type="match status" value="1"/>
</dbReference>
<feature type="domain" description="Fibronectin type-III" evidence="3">
    <location>
        <begin position="508"/>
        <end position="594"/>
    </location>
</feature>
<dbReference type="PANTHER" id="PTHR43037">
    <property type="entry name" value="UNNAMED PRODUCT-RELATED"/>
    <property type="match status" value="1"/>
</dbReference>
<dbReference type="PATRIC" id="fig|1279009.4.peg.1869"/>
<keyword evidence="5" id="KW-1185">Reference proteome</keyword>
<dbReference type="SUPFAM" id="SSF53474">
    <property type="entry name" value="alpha/beta-Hydrolases"/>
    <property type="match status" value="1"/>
</dbReference>
<dbReference type="InterPro" id="IPR022409">
    <property type="entry name" value="PKD/Chitinase_dom"/>
</dbReference>